<dbReference type="GO" id="GO:0003743">
    <property type="term" value="F:translation initiation factor activity"/>
    <property type="evidence" value="ECO:0007669"/>
    <property type="project" value="InterPro"/>
</dbReference>
<dbReference type="Proteomes" id="UP000235145">
    <property type="component" value="Unassembled WGS sequence"/>
</dbReference>
<name>A0A9R1UTJ4_LACSA</name>
<reference evidence="2 3" key="1">
    <citation type="journal article" date="2017" name="Nat. Commun.">
        <title>Genome assembly with in vitro proximity ligation data and whole-genome triplication in lettuce.</title>
        <authorList>
            <person name="Reyes-Chin-Wo S."/>
            <person name="Wang Z."/>
            <person name="Yang X."/>
            <person name="Kozik A."/>
            <person name="Arikit S."/>
            <person name="Song C."/>
            <person name="Xia L."/>
            <person name="Froenicke L."/>
            <person name="Lavelle D.O."/>
            <person name="Truco M.J."/>
            <person name="Xia R."/>
            <person name="Zhu S."/>
            <person name="Xu C."/>
            <person name="Xu H."/>
            <person name="Xu X."/>
            <person name="Cox K."/>
            <person name="Korf I."/>
            <person name="Meyers B.C."/>
            <person name="Michelmore R.W."/>
        </authorList>
    </citation>
    <scope>NUCLEOTIDE SEQUENCE [LARGE SCALE GENOMIC DNA]</scope>
    <source>
        <strain evidence="3">cv. Salinas</strain>
        <tissue evidence="2">Seedlings</tissue>
    </source>
</reference>
<sequence length="200" mass="22544">MAVKKPVQSGNIEDAVEKVNDLHLEQSFLEELERTVALLAFEDVNNSPVGDLLDISQHLKTASEVRNGGSSRIVNDSNASIDQFETIFFKIRPAIKLDGFTSRQLSLNLRVVGESERGIVCPNYPRCNGRLVRQVDAKLRVAVEKEVKLKYDEKDKGRPRMNEQISAQYVRIVTVEGHGVVSRHEALERARRHNVDLVDV</sequence>
<dbReference type="SUPFAM" id="SSF54364">
    <property type="entry name" value="Translation initiation factor IF3, N-terminal domain"/>
    <property type="match status" value="1"/>
</dbReference>
<dbReference type="InterPro" id="IPR019814">
    <property type="entry name" value="Translation_initiation_fac_3_N"/>
</dbReference>
<feature type="domain" description="Translation initiation factor 3 N-terminal" evidence="1">
    <location>
        <begin position="161"/>
        <end position="200"/>
    </location>
</feature>
<dbReference type="Pfam" id="PF05198">
    <property type="entry name" value="IF3_N"/>
    <property type="match status" value="1"/>
</dbReference>
<gene>
    <name evidence="2" type="ORF">LSAT_V11C800438580</name>
</gene>
<dbReference type="PANTHER" id="PTHR10938">
    <property type="entry name" value="TRANSLATION INITIATION FACTOR IF-3"/>
    <property type="match status" value="1"/>
</dbReference>
<accession>A0A9R1UTJ4</accession>
<dbReference type="EMBL" id="NBSK02000008">
    <property type="protein sequence ID" value="KAJ0192596.1"/>
    <property type="molecule type" value="Genomic_DNA"/>
</dbReference>
<protein>
    <recommendedName>
        <fullName evidence="1">Translation initiation factor 3 N-terminal domain-containing protein</fullName>
    </recommendedName>
</protein>
<dbReference type="InterPro" id="IPR001288">
    <property type="entry name" value="Translation_initiation_fac_3"/>
</dbReference>
<comment type="caution">
    <text evidence="2">The sequence shown here is derived from an EMBL/GenBank/DDBJ whole genome shotgun (WGS) entry which is preliminary data.</text>
</comment>
<evidence type="ECO:0000313" key="3">
    <source>
        <dbReference type="Proteomes" id="UP000235145"/>
    </source>
</evidence>
<evidence type="ECO:0000259" key="1">
    <source>
        <dbReference type="Pfam" id="PF05198"/>
    </source>
</evidence>
<dbReference type="PANTHER" id="PTHR10938:SF4">
    <property type="entry name" value="TRANSLATION INITIATION FACTOR IF3-1, MITOCHONDRIAL"/>
    <property type="match status" value="1"/>
</dbReference>
<evidence type="ECO:0000313" key="2">
    <source>
        <dbReference type="EMBL" id="KAJ0192596.1"/>
    </source>
</evidence>
<dbReference type="InterPro" id="IPR036787">
    <property type="entry name" value="T_IF-3_N_sf"/>
</dbReference>
<dbReference type="Gene3D" id="3.10.20.80">
    <property type="entry name" value="Translation initiation factor 3 (IF-3), N-terminal domain"/>
    <property type="match status" value="1"/>
</dbReference>
<keyword evidence="3" id="KW-1185">Reference proteome</keyword>
<organism evidence="2 3">
    <name type="scientific">Lactuca sativa</name>
    <name type="common">Garden lettuce</name>
    <dbReference type="NCBI Taxonomy" id="4236"/>
    <lineage>
        <taxon>Eukaryota</taxon>
        <taxon>Viridiplantae</taxon>
        <taxon>Streptophyta</taxon>
        <taxon>Embryophyta</taxon>
        <taxon>Tracheophyta</taxon>
        <taxon>Spermatophyta</taxon>
        <taxon>Magnoliopsida</taxon>
        <taxon>eudicotyledons</taxon>
        <taxon>Gunneridae</taxon>
        <taxon>Pentapetalae</taxon>
        <taxon>asterids</taxon>
        <taxon>campanulids</taxon>
        <taxon>Asterales</taxon>
        <taxon>Asteraceae</taxon>
        <taxon>Cichorioideae</taxon>
        <taxon>Cichorieae</taxon>
        <taxon>Lactucinae</taxon>
        <taxon>Lactuca</taxon>
    </lineage>
</organism>
<proteinExistence type="predicted"/>
<dbReference type="AlphaFoldDB" id="A0A9R1UTJ4"/>